<dbReference type="PANTHER" id="PTHR22901">
    <property type="entry name" value="SIALATE O-ACETYLESTERASE"/>
    <property type="match status" value="1"/>
</dbReference>
<dbReference type="InterPro" id="IPR039329">
    <property type="entry name" value="SIAE"/>
</dbReference>
<dbReference type="PANTHER" id="PTHR22901:SF0">
    <property type="entry name" value="SIALATE O-ACETYLESTERASE"/>
    <property type="match status" value="1"/>
</dbReference>
<dbReference type="InterPro" id="IPR008979">
    <property type="entry name" value="Galactose-bd-like_sf"/>
</dbReference>
<evidence type="ECO:0000256" key="1">
    <source>
        <dbReference type="ARBA" id="ARBA00022801"/>
    </source>
</evidence>
<gene>
    <name evidence="3" type="ORF">G9Q97_13585</name>
</gene>
<feature type="domain" description="Sialate O-acetylesterase" evidence="2">
    <location>
        <begin position="316"/>
        <end position="424"/>
    </location>
</feature>
<dbReference type="Gene3D" id="3.40.50.1110">
    <property type="entry name" value="SGNH hydrolase"/>
    <property type="match status" value="2"/>
</dbReference>
<dbReference type="InterPro" id="IPR005181">
    <property type="entry name" value="SASA"/>
</dbReference>
<dbReference type="RefSeq" id="WP_166147691.1">
    <property type="nucleotide sequence ID" value="NZ_JAANYN010000005.1"/>
</dbReference>
<dbReference type="Proteomes" id="UP000649799">
    <property type="component" value="Unassembled WGS sequence"/>
</dbReference>
<dbReference type="SUPFAM" id="SSF49785">
    <property type="entry name" value="Galactose-binding domain-like"/>
    <property type="match status" value="1"/>
</dbReference>
<protein>
    <submittedName>
        <fullName evidence="3">Sialate O-acetylesterase</fullName>
    </submittedName>
</protein>
<proteinExistence type="predicted"/>
<accession>A0ABX0HCE2</accession>
<dbReference type="Pfam" id="PF03629">
    <property type="entry name" value="SASA"/>
    <property type="match status" value="1"/>
</dbReference>
<evidence type="ECO:0000313" key="3">
    <source>
        <dbReference type="EMBL" id="NHE57841.1"/>
    </source>
</evidence>
<comment type="caution">
    <text evidence="3">The sequence shown here is derived from an EMBL/GenBank/DDBJ whole genome shotgun (WGS) entry which is preliminary data.</text>
</comment>
<organism evidence="3 4">
    <name type="scientific">Cyclobacterium plantarum</name>
    <dbReference type="NCBI Taxonomy" id="2716263"/>
    <lineage>
        <taxon>Bacteria</taxon>
        <taxon>Pseudomonadati</taxon>
        <taxon>Bacteroidota</taxon>
        <taxon>Cytophagia</taxon>
        <taxon>Cytophagales</taxon>
        <taxon>Cyclobacteriaceae</taxon>
        <taxon>Cyclobacterium</taxon>
    </lineage>
</organism>
<evidence type="ECO:0000259" key="2">
    <source>
        <dbReference type="Pfam" id="PF03629"/>
    </source>
</evidence>
<sequence>MQHPIGGWEWIPHSEIRNAAEELADSDYPEIRLFDVPLFPSPVPVKDLSAGSWEMAGPESLANFSAPAWFFSKKLHGELDIPIGIIHSSWGGTSILTWTNEQTLQDFVDSLPRQRETDLRYFPQTWGNQVQAANEHHRIRRNKLSHPDPEVKRQMLEPGYSATGWKDLDLFDDTAAHGQVLWIKQQVNLEQELATADLTLQLGFLDRQSHVYWNGQELGYFQYPAPISIRVPAAWIAGGINEITVRLSNPWGGASFHGAPEKYALNETSGNFQLSLVSGWKGIENQEPIPPARPFYVNEPSFLFNGMISPLIPYGIKGFIWDQGGADARRPELYAQLFKRLIRDWRAYWKNEKLPFLFVQNTGTYSSHEFGKRTFVRSPLREAQETALELPHTGMVVSIDIGDPFDVHPKNKQEFGRRLALQALEKVYGLSVEADGPYYGSHQVKADTVIVHMKDPGQQLVLDCTGESCGFELADADGVFHPANAVLQGNTIRVHYGEVTQPTAIRYAWGDYPQAGVFNQEGLPLAPFRVTLAD</sequence>
<dbReference type="InterPro" id="IPR036514">
    <property type="entry name" value="SGNH_hydro_sf"/>
</dbReference>
<evidence type="ECO:0000313" key="4">
    <source>
        <dbReference type="Proteomes" id="UP000649799"/>
    </source>
</evidence>
<name>A0ABX0HCE2_9BACT</name>
<keyword evidence="1" id="KW-0378">Hydrolase</keyword>
<dbReference type="SUPFAM" id="SSF52266">
    <property type="entry name" value="SGNH hydrolase"/>
    <property type="match status" value="1"/>
</dbReference>
<keyword evidence="4" id="KW-1185">Reference proteome</keyword>
<reference evidence="3 4" key="1">
    <citation type="submission" date="2020-03" db="EMBL/GenBank/DDBJ databases">
        <title>Cyclobacterium plantarum sp. nov., a marine bacterium isolated from a coastal-marine wetland.</title>
        <authorList>
            <person name="Sanchez-Porro C."/>
            <person name="Ventosa A."/>
            <person name="Amoozegar M."/>
        </authorList>
    </citation>
    <scope>NUCLEOTIDE SEQUENCE [LARGE SCALE GENOMIC DNA]</scope>
    <source>
        <strain evidence="3 4">GBPx2</strain>
    </source>
</reference>
<dbReference type="EMBL" id="JAANYN010000005">
    <property type="protein sequence ID" value="NHE57841.1"/>
    <property type="molecule type" value="Genomic_DNA"/>
</dbReference>